<protein>
    <submittedName>
        <fullName evidence="1">Bardet-Biedl syndrome 10 protein</fullName>
    </submittedName>
</protein>
<dbReference type="InterPro" id="IPR042619">
    <property type="entry name" value="BBS10"/>
</dbReference>
<comment type="caution">
    <text evidence="1">The sequence shown here is derived from an EMBL/GenBank/DDBJ whole genome shotgun (WGS) entry which is preliminary data.</text>
</comment>
<dbReference type="Pfam" id="PF00118">
    <property type="entry name" value="Cpn60_TCP1"/>
    <property type="match status" value="1"/>
</dbReference>
<dbReference type="InterPro" id="IPR002423">
    <property type="entry name" value="Cpn60/GroEL/TCP-1"/>
</dbReference>
<dbReference type="InterPro" id="IPR027409">
    <property type="entry name" value="GroEL-like_apical_dom_sf"/>
</dbReference>
<dbReference type="SUPFAM" id="SSF52029">
    <property type="entry name" value="GroEL apical domain-like"/>
    <property type="match status" value="1"/>
</dbReference>
<dbReference type="Gene3D" id="1.10.560.10">
    <property type="entry name" value="GroEL-like equatorial domain"/>
    <property type="match status" value="1"/>
</dbReference>
<dbReference type="OrthoDB" id="9393833at2759"/>
<accession>A0A8X6MD98</accession>
<organism evidence="1 2">
    <name type="scientific">Nephila pilipes</name>
    <name type="common">Giant wood spider</name>
    <name type="synonym">Nephila maculata</name>
    <dbReference type="NCBI Taxonomy" id="299642"/>
    <lineage>
        <taxon>Eukaryota</taxon>
        <taxon>Metazoa</taxon>
        <taxon>Ecdysozoa</taxon>
        <taxon>Arthropoda</taxon>
        <taxon>Chelicerata</taxon>
        <taxon>Arachnida</taxon>
        <taxon>Araneae</taxon>
        <taxon>Araneomorphae</taxon>
        <taxon>Entelegynae</taxon>
        <taxon>Araneoidea</taxon>
        <taxon>Nephilidae</taxon>
        <taxon>Nephila</taxon>
    </lineage>
</organism>
<dbReference type="PANTHER" id="PTHR14667:SF2">
    <property type="entry name" value="BARDET-BIEDL SYNDROME 10 PROTEIN"/>
    <property type="match status" value="1"/>
</dbReference>
<reference evidence="1" key="1">
    <citation type="submission" date="2020-08" db="EMBL/GenBank/DDBJ databases">
        <title>Multicomponent nature underlies the extraordinary mechanical properties of spider dragline silk.</title>
        <authorList>
            <person name="Kono N."/>
            <person name="Nakamura H."/>
            <person name="Mori M."/>
            <person name="Yoshida Y."/>
            <person name="Ohtoshi R."/>
            <person name="Malay A.D."/>
            <person name="Moran D.A.P."/>
            <person name="Tomita M."/>
            <person name="Numata K."/>
            <person name="Arakawa K."/>
        </authorList>
    </citation>
    <scope>NUCLEOTIDE SEQUENCE</scope>
</reference>
<dbReference type="InterPro" id="IPR027413">
    <property type="entry name" value="GROEL-like_equatorial_sf"/>
</dbReference>
<dbReference type="Proteomes" id="UP000887013">
    <property type="component" value="Unassembled WGS sequence"/>
</dbReference>
<dbReference type="GO" id="GO:0005524">
    <property type="term" value="F:ATP binding"/>
    <property type="evidence" value="ECO:0007669"/>
    <property type="project" value="InterPro"/>
</dbReference>
<dbReference type="InterPro" id="IPR027410">
    <property type="entry name" value="TCP-1-like_intermed_sf"/>
</dbReference>
<dbReference type="AlphaFoldDB" id="A0A8X6MD98"/>
<keyword evidence="2" id="KW-1185">Reference proteome</keyword>
<name>A0A8X6MD98_NEPPI</name>
<dbReference type="Gene3D" id="3.50.7.10">
    <property type="entry name" value="GroEL"/>
    <property type="match status" value="1"/>
</dbReference>
<dbReference type="EMBL" id="BMAW01090162">
    <property type="protein sequence ID" value="GFS43347.1"/>
    <property type="molecule type" value="Genomic_DNA"/>
</dbReference>
<dbReference type="GO" id="GO:0051131">
    <property type="term" value="P:chaperone-mediated protein complex assembly"/>
    <property type="evidence" value="ECO:0007669"/>
    <property type="project" value="InterPro"/>
</dbReference>
<evidence type="ECO:0000313" key="2">
    <source>
        <dbReference type="Proteomes" id="UP000887013"/>
    </source>
</evidence>
<sequence length="550" mass="62859">MMQSVSLKQIVTCCDALGSFVDAMLDPYSMALVVGKLEGMVFTRQASRILCAIEWKHPLEKIILDTISLYREKTGDDCKIFILLLKELMKSIKDKLETTDETQLRRTISEEVTCLVTLLPTVFENVRNTFARYSLVEFHSFPKDLEGLILTFFHSKFSPNVSLKLTQLICSFLSFTISNSNHAIESLSYLILNFNVFCSKVILPLSHSVVLEGFAFTHRLLSSHEGKDIFVVVQELPQNFHDVICGLNSESHLLQFWDSVEISLKYLKSKEISLILTSNRASDNFESLCSQYKILIIDGITKEDMDNILFFVDISPLVTLKDPLLPQNLGYVKTLKSVVVGNVSFAYMKIFSGCLRSMSPNHIILCAPMEDVWKDYYSECHNCLKVVRQWLHPHFNDLKYSGTKVNDEKIKEKCMKMQDKLKNSLLSDVLKSTVPYEKCASISAFGVAFPMGLFEFSLKIALAGMQENKLLCIKTLYDLLESALLRVICKLWNTTIPNLEHEKSYVEFYEKIKKRISIPIEPASSKEHLVYMILQLIQQLMKIDTILCTK</sequence>
<dbReference type="SUPFAM" id="SSF48592">
    <property type="entry name" value="GroEL equatorial domain-like"/>
    <property type="match status" value="1"/>
</dbReference>
<proteinExistence type="predicted"/>
<dbReference type="Gene3D" id="3.30.260.10">
    <property type="entry name" value="TCP-1-like chaperonin intermediate domain"/>
    <property type="match status" value="1"/>
</dbReference>
<evidence type="ECO:0000313" key="1">
    <source>
        <dbReference type="EMBL" id="GFS43347.1"/>
    </source>
</evidence>
<gene>
    <name evidence="1" type="primary">NCL1_23241</name>
    <name evidence="1" type="ORF">NPIL_292681</name>
</gene>
<dbReference type="PANTHER" id="PTHR14667">
    <property type="entry name" value="BARDET-BIEDL SYNDROME 10 PROTEIN"/>
    <property type="match status" value="1"/>
</dbReference>